<dbReference type="AlphaFoldDB" id="A0A937FTP6"/>
<dbReference type="Gene3D" id="3.90.550.10">
    <property type="entry name" value="Spore Coat Polysaccharide Biosynthesis Protein SpsA, Chain A"/>
    <property type="match status" value="2"/>
</dbReference>
<dbReference type="GO" id="GO:0016757">
    <property type="term" value="F:glycosyltransferase activity"/>
    <property type="evidence" value="ECO:0007669"/>
    <property type="project" value="UniProtKB-KW"/>
</dbReference>
<dbReference type="EMBL" id="JAEUGD010000018">
    <property type="protein sequence ID" value="MBL6445765.1"/>
    <property type="molecule type" value="Genomic_DNA"/>
</dbReference>
<evidence type="ECO:0000256" key="1">
    <source>
        <dbReference type="ARBA" id="ARBA00006739"/>
    </source>
</evidence>
<evidence type="ECO:0000256" key="2">
    <source>
        <dbReference type="ARBA" id="ARBA00022676"/>
    </source>
</evidence>
<dbReference type="InterPro" id="IPR029044">
    <property type="entry name" value="Nucleotide-diphossugar_trans"/>
</dbReference>
<dbReference type="Proteomes" id="UP000614216">
    <property type="component" value="Unassembled WGS sequence"/>
</dbReference>
<reference evidence="5" key="1">
    <citation type="submission" date="2021-01" db="EMBL/GenBank/DDBJ databases">
        <title>Fulvivirga kasyanovii gen. nov., sp nov., a novel member of the phylum Bacteroidetes isolated from seawater in a mussel farm.</title>
        <authorList>
            <person name="Zhao L.-H."/>
            <person name="Wang Z.-J."/>
        </authorList>
    </citation>
    <scope>NUCLEOTIDE SEQUENCE</scope>
    <source>
        <strain evidence="5">29W222</strain>
    </source>
</reference>
<dbReference type="PANTHER" id="PTHR43179">
    <property type="entry name" value="RHAMNOSYLTRANSFERASE WBBL"/>
    <property type="match status" value="1"/>
</dbReference>
<evidence type="ECO:0000313" key="5">
    <source>
        <dbReference type="EMBL" id="MBL6445765.1"/>
    </source>
</evidence>
<comment type="caution">
    <text evidence="5">The sequence shown here is derived from an EMBL/GenBank/DDBJ whole genome shotgun (WGS) entry which is preliminary data.</text>
</comment>
<keyword evidence="3" id="KW-0808">Transferase</keyword>
<keyword evidence="2" id="KW-0328">Glycosyltransferase</keyword>
<gene>
    <name evidence="5" type="ORF">JMN32_05560</name>
</gene>
<dbReference type="InterPro" id="IPR001173">
    <property type="entry name" value="Glyco_trans_2-like"/>
</dbReference>
<evidence type="ECO:0000259" key="4">
    <source>
        <dbReference type="Pfam" id="PF00535"/>
    </source>
</evidence>
<comment type="similarity">
    <text evidence="1">Belongs to the glycosyltransferase 2 family.</text>
</comment>
<dbReference type="PANTHER" id="PTHR43179:SF12">
    <property type="entry name" value="GALACTOFURANOSYLTRANSFERASE GLFT2"/>
    <property type="match status" value="1"/>
</dbReference>
<organism evidence="5 6">
    <name type="scientific">Fulvivirga marina</name>
    <dbReference type="NCBI Taxonomy" id="2494733"/>
    <lineage>
        <taxon>Bacteria</taxon>
        <taxon>Pseudomonadati</taxon>
        <taxon>Bacteroidota</taxon>
        <taxon>Cytophagia</taxon>
        <taxon>Cytophagales</taxon>
        <taxon>Fulvivirgaceae</taxon>
        <taxon>Fulvivirga</taxon>
    </lineage>
</organism>
<keyword evidence="6" id="KW-1185">Reference proteome</keyword>
<dbReference type="Pfam" id="PF00535">
    <property type="entry name" value="Glycos_transf_2"/>
    <property type="match status" value="2"/>
</dbReference>
<sequence length="862" mass="102116">MSNNNHYILEYNKVKVDDTIYWDLHRGGWKYVVDILKYEVHAEDGILFINALEDHLFHRKPLEQPWIAFIHQVPDNNNMVFPDLKRLINYNSWKRSIKYCKGIYTLSSYLKDFLDAQNLPVKVNRLFYPMDFDFVEFDKDGFLEGERKIIFIGEYLRNFQPFFDIKADGYKKILLDNEAFRQQDVNINESVEIVARVSDEEYDSLLSTSIVFLNLYDAPANTTVLECIARNAPILINRLPGVIEYLGEDYPLYYNSVEEAGDKLKKLDLVMEAHQYLVSMDKQKITKEFFVKSLHASPIYRSLDIPNSQKDKIFKQYDITVVITSYNRVYNIRGILERFSNQEFDGTFEVILWNNNISTMAELDLIVEDFKDKINIRLIHSSENYYCAMRLAMAHLMQSDYLLICDDDVQPGKHYIRDFWQKYQAYGPEAVLCTRGHKFEPHTLDEETADKVWDRGKHMTFYDETKEDIQIHFFHADNCLIPRSILLKLNNYEWENLDFILIDDYWMSYIISHELRIPIWKVKFDDNFKFTPCADNKDIALFHNPKVRKERATFYKYHMRKGWPASVIENDHENETPVAPTKSNETDEADVMLSRESIHFKDFDISIIMCVYSRLFNIREILDCFSKQSTQRSFELVIWNNNFEFRNDLNEIAAIYRDKLDIKLIHSSENILCRPRLALSSLVRGEKVVFCDDDVLPGITYLEELWENHERYGDKSLVCVSGESFLSNELDEDNPHLIWKKDNIRWHTYDEPTCEVHYFHANSCILSKQLLKQAATYSYPQPEMAWIDDYWLSYLLSHVLGVELRKIKGDAFLSFTNDNDKNDSEIALSRNPNIKYHKVAFYLYHYDRNWRPVLGEEVCEPE</sequence>
<feature type="domain" description="Glycosyltransferase 2-like" evidence="4">
    <location>
        <begin position="320"/>
        <end position="486"/>
    </location>
</feature>
<feature type="domain" description="Glycosyltransferase 2-like" evidence="4">
    <location>
        <begin position="606"/>
        <end position="745"/>
    </location>
</feature>
<evidence type="ECO:0000313" key="6">
    <source>
        <dbReference type="Proteomes" id="UP000614216"/>
    </source>
</evidence>
<name>A0A937FTP6_9BACT</name>
<proteinExistence type="inferred from homology"/>
<dbReference type="CDD" id="cd00761">
    <property type="entry name" value="Glyco_tranf_GTA_type"/>
    <property type="match status" value="2"/>
</dbReference>
<accession>A0A937FTP6</accession>
<protein>
    <submittedName>
        <fullName evidence="5">Glycosyltransferase</fullName>
    </submittedName>
</protein>
<dbReference type="RefSeq" id="WP_202855314.1">
    <property type="nucleotide sequence ID" value="NZ_JAEUGD010000018.1"/>
</dbReference>
<evidence type="ECO:0000256" key="3">
    <source>
        <dbReference type="ARBA" id="ARBA00022679"/>
    </source>
</evidence>
<dbReference type="SUPFAM" id="SSF53756">
    <property type="entry name" value="UDP-Glycosyltransferase/glycogen phosphorylase"/>
    <property type="match status" value="1"/>
</dbReference>
<dbReference type="SUPFAM" id="SSF53448">
    <property type="entry name" value="Nucleotide-diphospho-sugar transferases"/>
    <property type="match status" value="2"/>
</dbReference>